<evidence type="ECO:0000313" key="3">
    <source>
        <dbReference type="Proteomes" id="UP000054399"/>
    </source>
</evidence>
<feature type="compositionally biased region" description="Polar residues" evidence="1">
    <location>
        <begin position="1"/>
        <end position="11"/>
    </location>
</feature>
<dbReference type="GeneID" id="91990169"/>
<evidence type="ECO:0000256" key="1">
    <source>
        <dbReference type="SAM" id="MobiDB-lite"/>
    </source>
</evidence>
<proteinExistence type="predicted"/>
<dbReference type="Proteomes" id="UP000054399">
    <property type="component" value="Unassembled WGS sequence"/>
</dbReference>
<name>A0ABR3BSS9_9TREE</name>
<feature type="compositionally biased region" description="Low complexity" evidence="1">
    <location>
        <begin position="12"/>
        <end position="23"/>
    </location>
</feature>
<sequence length="84" mass="9448">MRSPASVSFKYSSIDNSSPLSLSQGNGTPASKQQRSQRCCNTCLLHRQEREPRNRSTARPSAHSFLLTSTHHTWTCMASLQLFH</sequence>
<evidence type="ECO:0000313" key="2">
    <source>
        <dbReference type="EMBL" id="KAL0250010.1"/>
    </source>
</evidence>
<reference evidence="2 3" key="2">
    <citation type="submission" date="2024-01" db="EMBL/GenBank/DDBJ databases">
        <title>Comparative genomics of Cryptococcus and Kwoniella reveals pathogenesis evolution and contrasting modes of karyotype evolution via chromosome fusion or intercentromeric recombination.</title>
        <authorList>
            <person name="Coelho M.A."/>
            <person name="David-Palma M."/>
            <person name="Shea T."/>
            <person name="Bowers K."/>
            <person name="Mcginley-Smith S."/>
            <person name="Mohammad A.W."/>
            <person name="Gnirke A."/>
            <person name="Yurkov A.M."/>
            <person name="Nowrousian M."/>
            <person name="Sun S."/>
            <person name="Cuomo C.A."/>
            <person name="Heitman J."/>
        </authorList>
    </citation>
    <scope>NUCLEOTIDE SEQUENCE [LARGE SCALE GENOMIC DNA]</scope>
    <source>
        <strain evidence="2 3">IND107</strain>
    </source>
</reference>
<keyword evidence="3" id="KW-1185">Reference proteome</keyword>
<accession>A0ABR3BSS9</accession>
<reference evidence="3" key="1">
    <citation type="submission" date="2015-01" db="EMBL/GenBank/DDBJ databases">
        <title>The Genome Sequence of Cryptococcus gattii MMRL2647.</title>
        <authorList>
            <consortium name="The Broad Institute Genomics Platform"/>
            <person name="Cuomo C."/>
            <person name="Litvintseva A."/>
            <person name="Chen Y."/>
            <person name="Heitman J."/>
            <person name="Sun S."/>
            <person name="Springer D."/>
            <person name="Dromer F."/>
            <person name="Young S."/>
            <person name="Zeng Q."/>
            <person name="Gargeya S."/>
            <person name="Abouelleil A."/>
            <person name="Alvarado L."/>
            <person name="Chapman S.B."/>
            <person name="Gainer-Dewar J."/>
            <person name="Goldberg J."/>
            <person name="Griggs A."/>
            <person name="Gujja S."/>
            <person name="Hansen M."/>
            <person name="Howarth C."/>
            <person name="Imamovic A."/>
            <person name="Larimer J."/>
            <person name="Murphy C."/>
            <person name="Naylor J."/>
            <person name="Pearson M."/>
            <person name="Priest M."/>
            <person name="Roberts A."/>
            <person name="Saif S."/>
            <person name="Shea T."/>
            <person name="Sykes S."/>
            <person name="Wortman J."/>
            <person name="Nusbaum C."/>
            <person name="Birren B."/>
        </authorList>
    </citation>
    <scope>NUCLEOTIDE SEQUENCE [LARGE SCALE GENOMIC DNA]</scope>
    <source>
        <strain evidence="3">IND107</strain>
    </source>
</reference>
<feature type="compositionally biased region" description="Polar residues" evidence="1">
    <location>
        <begin position="24"/>
        <end position="37"/>
    </location>
</feature>
<protein>
    <submittedName>
        <fullName evidence="2">Uncharacterized protein</fullName>
    </submittedName>
</protein>
<comment type="caution">
    <text evidence="2">The sequence shown here is derived from an EMBL/GenBank/DDBJ whole genome shotgun (WGS) entry which is preliminary data.</text>
</comment>
<feature type="region of interest" description="Disordered" evidence="1">
    <location>
        <begin position="1"/>
        <end position="37"/>
    </location>
</feature>
<gene>
    <name evidence="2" type="ORF">I308_103313</name>
</gene>
<organism evidence="2 3">
    <name type="scientific">Cryptococcus tetragattii IND107</name>
    <dbReference type="NCBI Taxonomy" id="1296105"/>
    <lineage>
        <taxon>Eukaryota</taxon>
        <taxon>Fungi</taxon>
        <taxon>Dikarya</taxon>
        <taxon>Basidiomycota</taxon>
        <taxon>Agaricomycotina</taxon>
        <taxon>Tremellomycetes</taxon>
        <taxon>Tremellales</taxon>
        <taxon>Cryptococcaceae</taxon>
        <taxon>Cryptococcus</taxon>
        <taxon>Cryptococcus gattii species complex</taxon>
    </lineage>
</organism>
<dbReference type="EMBL" id="ATAM02000005">
    <property type="protein sequence ID" value="KAL0250010.1"/>
    <property type="molecule type" value="Genomic_DNA"/>
</dbReference>
<dbReference type="RefSeq" id="XP_066614197.1">
    <property type="nucleotide sequence ID" value="XM_066757813.1"/>
</dbReference>